<protein>
    <submittedName>
        <fullName evidence="1">Uncharacterized protein</fullName>
    </submittedName>
</protein>
<gene>
    <name evidence="1" type="ORF">GMPD_37990</name>
</gene>
<dbReference type="Proteomes" id="UP000568888">
    <property type="component" value="Unassembled WGS sequence"/>
</dbReference>
<reference evidence="2" key="1">
    <citation type="submission" date="2020-06" db="EMBL/GenBank/DDBJ databases">
        <title>Draft genomic sequecing of Geomonas sp. Red736.</title>
        <authorList>
            <person name="Itoh H."/>
            <person name="Xu Z.X."/>
            <person name="Ushijima N."/>
            <person name="Masuda Y."/>
            <person name="Shiratori Y."/>
            <person name="Senoo K."/>
        </authorList>
    </citation>
    <scope>NUCLEOTIDE SEQUENCE [LARGE SCALE GENOMIC DNA]</scope>
    <source>
        <strain evidence="2">Red736</strain>
    </source>
</reference>
<name>A0A6V8N0J5_9BACT</name>
<sequence length="63" mass="7115">MGCLPDHFKSGGGVSEVYPLHQLVHLVHYKHLRLGQEALKRCVVIQINDEDAAVQRVVQQKLL</sequence>
<accession>A0A6V8N0J5</accession>
<dbReference type="AlphaFoldDB" id="A0A6V8N0J5"/>
<evidence type="ECO:0000313" key="1">
    <source>
        <dbReference type="EMBL" id="GFO65880.1"/>
    </source>
</evidence>
<comment type="caution">
    <text evidence="1">The sequence shown here is derived from an EMBL/GenBank/DDBJ whole genome shotgun (WGS) entry which is preliminary data.</text>
</comment>
<dbReference type="EMBL" id="BLXY01000013">
    <property type="protein sequence ID" value="GFO65880.1"/>
    <property type="molecule type" value="Genomic_DNA"/>
</dbReference>
<organism evidence="1 2">
    <name type="scientific">Geomonas paludis</name>
    <dbReference type="NCBI Taxonomy" id="2740185"/>
    <lineage>
        <taxon>Bacteria</taxon>
        <taxon>Pseudomonadati</taxon>
        <taxon>Thermodesulfobacteriota</taxon>
        <taxon>Desulfuromonadia</taxon>
        <taxon>Geobacterales</taxon>
        <taxon>Geobacteraceae</taxon>
        <taxon>Geomonas</taxon>
    </lineage>
</organism>
<evidence type="ECO:0000313" key="2">
    <source>
        <dbReference type="Proteomes" id="UP000568888"/>
    </source>
</evidence>
<proteinExistence type="predicted"/>